<evidence type="ECO:0000313" key="2">
    <source>
        <dbReference type="EMBL" id="AIE38360.1"/>
    </source>
</evidence>
<evidence type="ECO:0000313" key="11">
    <source>
        <dbReference type="EMBL" id="AIE38747.1"/>
    </source>
</evidence>
<protein>
    <submittedName>
        <fullName evidence="9">Gp067</fullName>
    </submittedName>
</protein>
<evidence type="ECO:0000313" key="8">
    <source>
        <dbReference type="EMBL" id="AIE38618.1"/>
    </source>
</evidence>
<evidence type="ECO:0000313" key="6">
    <source>
        <dbReference type="EMBL" id="AIE38532.1"/>
    </source>
</evidence>
<dbReference type="EMBL" id="KF594191">
    <property type="protein sequence ID" value="AIE38661.1"/>
    <property type="molecule type" value="Genomic_DNA"/>
</dbReference>
<dbReference type="EMBL" id="KF594188">
    <property type="protein sequence ID" value="AIE38532.1"/>
    <property type="molecule type" value="Genomic_DNA"/>
</dbReference>
<sequence length="203" mass="22940">MTDNVPVRGDFPSNARKTKPAVERVVKTPARIDKGSLGKQALQAFFAEDIKEVANYLLWDIALPSVKNAVSDIFTSGIDRLLFGGDGGPQRSRSNKTYTSYSNRTYGRRETPTERTYTQRDRREHNLESIIFATRSEAEDVLNHLISICDQYDVATVGDLYGMAGISQSYTDENWGWRDLRSGRAVRSRNGYILDLPKPEDVR</sequence>
<proteinExistence type="predicted"/>
<reference evidence="9" key="1">
    <citation type="journal article" date="2014" name="ISME J.">
        <title>Human oral viruses are personal, persistent and gender-consistent.</title>
        <authorList>
            <person name="Abeles S.R."/>
            <person name="Robles-Sikisaka R."/>
            <person name="Ly M."/>
            <person name="Lum A.G."/>
            <person name="Salzman J."/>
            <person name="Boehm T.K."/>
            <person name="Pride D.T."/>
        </authorList>
    </citation>
    <scope>NUCLEOTIDE SEQUENCE</scope>
    <source>
        <strain evidence="9">Day14AM</strain>
        <strain evidence="2">Day1AM</strain>
        <strain evidence="3">Day1Noon</strain>
        <strain evidence="4">Day1PM</strain>
        <strain evidence="5">Day2AM</strain>
        <strain evidence="10">Day30AM</strain>
        <strain evidence="11">Day30Noon</strain>
        <strain evidence="6">Day4AM</strain>
        <strain evidence="12">Day60AM</strain>
        <strain evidence="7">Day7AM</strain>
        <strain evidence="8">Day7Noon</strain>
    </source>
</reference>
<organism evidence="9">
    <name type="scientific">Siphovirus contig89</name>
    <dbReference type="NCBI Taxonomy" id="1518022"/>
    <lineage>
        <taxon>Viruses</taxon>
        <taxon>Duplodnaviria</taxon>
        <taxon>Heunggongvirae</taxon>
        <taxon>Uroviricota</taxon>
        <taxon>Caudoviricetes</taxon>
    </lineage>
</organism>
<dbReference type="EMBL" id="KF594192">
    <property type="protein sequence ID" value="AIE38704.1"/>
    <property type="molecule type" value="Genomic_DNA"/>
</dbReference>
<evidence type="ECO:0000313" key="7">
    <source>
        <dbReference type="EMBL" id="AIE38575.1"/>
    </source>
</evidence>
<dbReference type="EMBL" id="KF594185">
    <property type="protein sequence ID" value="AIE38403.1"/>
    <property type="molecule type" value="Genomic_DNA"/>
</dbReference>
<evidence type="ECO:0000313" key="5">
    <source>
        <dbReference type="EMBL" id="AIE38489.1"/>
    </source>
</evidence>
<dbReference type="EMBL" id="KF594190">
    <property type="protein sequence ID" value="AIE38618.1"/>
    <property type="molecule type" value="Genomic_DNA"/>
</dbReference>
<feature type="region of interest" description="Disordered" evidence="1">
    <location>
        <begin position="1"/>
        <end position="20"/>
    </location>
</feature>
<evidence type="ECO:0000313" key="12">
    <source>
        <dbReference type="EMBL" id="AIE38790.1"/>
    </source>
</evidence>
<dbReference type="EMBL" id="KF594184">
    <property type="protein sequence ID" value="AIE38360.1"/>
    <property type="molecule type" value="Genomic_DNA"/>
</dbReference>
<name>A0A075EIC8_9CAUD</name>
<evidence type="ECO:0000313" key="3">
    <source>
        <dbReference type="EMBL" id="AIE38403.1"/>
    </source>
</evidence>
<dbReference type="EMBL" id="KF594194">
    <property type="protein sequence ID" value="AIE38790.1"/>
    <property type="molecule type" value="Genomic_DNA"/>
</dbReference>
<evidence type="ECO:0000256" key="1">
    <source>
        <dbReference type="SAM" id="MobiDB-lite"/>
    </source>
</evidence>
<accession>A0A075EIC8</accession>
<dbReference type="EMBL" id="KF594187">
    <property type="protein sequence ID" value="AIE38489.1"/>
    <property type="molecule type" value="Genomic_DNA"/>
</dbReference>
<evidence type="ECO:0000313" key="9">
    <source>
        <dbReference type="EMBL" id="AIE38661.1"/>
    </source>
</evidence>
<evidence type="ECO:0000313" key="10">
    <source>
        <dbReference type="EMBL" id="AIE38704.1"/>
    </source>
</evidence>
<dbReference type="EMBL" id="KF594193">
    <property type="protein sequence ID" value="AIE38747.1"/>
    <property type="molecule type" value="Genomic_DNA"/>
</dbReference>
<evidence type="ECO:0000313" key="4">
    <source>
        <dbReference type="EMBL" id="AIE38446.1"/>
    </source>
</evidence>
<dbReference type="EMBL" id="KF594186">
    <property type="protein sequence ID" value="AIE38446.1"/>
    <property type="molecule type" value="Genomic_DNA"/>
</dbReference>
<dbReference type="EMBL" id="KF594189">
    <property type="protein sequence ID" value="AIE38575.1"/>
    <property type="molecule type" value="Genomic_DNA"/>
</dbReference>